<dbReference type="EMBL" id="JASCZI010000015">
    <property type="protein sequence ID" value="MED6106729.1"/>
    <property type="molecule type" value="Genomic_DNA"/>
</dbReference>
<feature type="region of interest" description="Disordered" evidence="1">
    <location>
        <begin position="1"/>
        <end position="87"/>
    </location>
</feature>
<evidence type="ECO:0000313" key="3">
    <source>
        <dbReference type="Proteomes" id="UP001341840"/>
    </source>
</evidence>
<feature type="compositionally biased region" description="Polar residues" evidence="1">
    <location>
        <begin position="36"/>
        <end position="57"/>
    </location>
</feature>
<feature type="compositionally biased region" description="Basic and acidic residues" evidence="1">
    <location>
        <begin position="10"/>
        <end position="22"/>
    </location>
</feature>
<reference evidence="2 3" key="1">
    <citation type="journal article" date="2023" name="Plants (Basel)">
        <title>Bridging the Gap: Combining Genomics and Transcriptomics Approaches to Understand Stylosanthes scabra, an Orphan Legume from the Brazilian Caatinga.</title>
        <authorList>
            <person name="Ferreira-Neto J.R.C."/>
            <person name="da Silva M.D."/>
            <person name="Binneck E."/>
            <person name="de Melo N.F."/>
            <person name="da Silva R.H."/>
            <person name="de Melo A.L.T.M."/>
            <person name="Pandolfi V."/>
            <person name="Bustamante F.O."/>
            <person name="Brasileiro-Vidal A.C."/>
            <person name="Benko-Iseppon A.M."/>
        </authorList>
    </citation>
    <scope>NUCLEOTIDE SEQUENCE [LARGE SCALE GENOMIC DNA]</scope>
    <source>
        <tissue evidence="2">Leaves</tissue>
    </source>
</reference>
<dbReference type="Proteomes" id="UP001341840">
    <property type="component" value="Unassembled WGS sequence"/>
</dbReference>
<comment type="caution">
    <text evidence="2">The sequence shown here is derived from an EMBL/GenBank/DDBJ whole genome shotgun (WGS) entry which is preliminary data.</text>
</comment>
<evidence type="ECO:0000313" key="2">
    <source>
        <dbReference type="EMBL" id="MED6106729.1"/>
    </source>
</evidence>
<gene>
    <name evidence="2" type="ORF">PIB30_007052</name>
</gene>
<sequence length="156" mass="16943">MRVPQASQKLLEKLSDLVHHQEPTTQEQPVHEEVDITQSQPPKETHSQPPQETQSQPKPKAQTELGSKSKEATAPKPNRRASCRGCPYQSIGVGTKAAAAAEADAAAEAEAHEAQYQEKYWEETLDALAEEEAITVAEAAEATAVASLVYLGFIRV</sequence>
<keyword evidence="3" id="KW-1185">Reference proteome</keyword>
<name>A0ABU6Q5K9_9FABA</name>
<organism evidence="2 3">
    <name type="scientific">Stylosanthes scabra</name>
    <dbReference type="NCBI Taxonomy" id="79078"/>
    <lineage>
        <taxon>Eukaryota</taxon>
        <taxon>Viridiplantae</taxon>
        <taxon>Streptophyta</taxon>
        <taxon>Embryophyta</taxon>
        <taxon>Tracheophyta</taxon>
        <taxon>Spermatophyta</taxon>
        <taxon>Magnoliopsida</taxon>
        <taxon>eudicotyledons</taxon>
        <taxon>Gunneridae</taxon>
        <taxon>Pentapetalae</taxon>
        <taxon>rosids</taxon>
        <taxon>fabids</taxon>
        <taxon>Fabales</taxon>
        <taxon>Fabaceae</taxon>
        <taxon>Papilionoideae</taxon>
        <taxon>50 kb inversion clade</taxon>
        <taxon>dalbergioids sensu lato</taxon>
        <taxon>Dalbergieae</taxon>
        <taxon>Pterocarpus clade</taxon>
        <taxon>Stylosanthes</taxon>
    </lineage>
</organism>
<proteinExistence type="predicted"/>
<protein>
    <submittedName>
        <fullName evidence="2">Uncharacterized protein</fullName>
    </submittedName>
</protein>
<accession>A0ABU6Q5K9</accession>
<evidence type="ECO:0000256" key="1">
    <source>
        <dbReference type="SAM" id="MobiDB-lite"/>
    </source>
</evidence>